<dbReference type="Pfam" id="PF01029">
    <property type="entry name" value="NusB"/>
    <property type="match status" value="1"/>
</dbReference>
<dbReference type="PRINTS" id="PR02008">
    <property type="entry name" value="RCMTFAMILY"/>
</dbReference>
<feature type="binding site" evidence="13">
    <location>
        <begin position="268"/>
        <end position="274"/>
    </location>
    <ligand>
        <name>S-adenosyl-L-methionine</name>
        <dbReference type="ChEBI" id="CHEBI:59789"/>
    </ligand>
</feature>
<keyword evidence="9 13" id="KW-0694">RNA-binding</keyword>
<dbReference type="RefSeq" id="WP_268042779.1">
    <property type="nucleotide sequence ID" value="NZ_CP104064.1"/>
</dbReference>
<dbReference type="InterPro" id="IPR049560">
    <property type="entry name" value="MeTrfase_RsmB-F_NOP2_cat"/>
</dbReference>
<dbReference type="SUPFAM" id="SSF53335">
    <property type="entry name" value="S-adenosyl-L-methionine-dependent methyltransferases"/>
    <property type="match status" value="1"/>
</dbReference>
<comment type="catalytic activity">
    <reaction evidence="12">
        <text>cytidine(967) in 16S rRNA + S-adenosyl-L-methionine = 5-methylcytidine(967) in 16S rRNA + S-adenosyl-L-homocysteine + H(+)</text>
        <dbReference type="Rhea" id="RHEA:42748"/>
        <dbReference type="Rhea" id="RHEA-COMP:10219"/>
        <dbReference type="Rhea" id="RHEA-COMP:10220"/>
        <dbReference type="ChEBI" id="CHEBI:15378"/>
        <dbReference type="ChEBI" id="CHEBI:57856"/>
        <dbReference type="ChEBI" id="CHEBI:59789"/>
        <dbReference type="ChEBI" id="CHEBI:74483"/>
        <dbReference type="ChEBI" id="CHEBI:82748"/>
        <dbReference type="EC" id="2.1.1.176"/>
    </reaction>
</comment>
<name>A0ABY6YZE7_9BACL</name>
<keyword evidence="6 13" id="KW-0489">Methyltransferase</keyword>
<keyword evidence="4" id="KW-0963">Cytoplasm</keyword>
<dbReference type="InterPro" id="IPR004573">
    <property type="entry name" value="rRNA_ssu_MeTfrase_B"/>
</dbReference>
<dbReference type="InterPro" id="IPR023267">
    <property type="entry name" value="RCMT"/>
</dbReference>
<dbReference type="InterPro" id="IPR029063">
    <property type="entry name" value="SAM-dependent_MTases_sf"/>
</dbReference>
<dbReference type="GO" id="GO:0032259">
    <property type="term" value="P:methylation"/>
    <property type="evidence" value="ECO:0007669"/>
    <property type="project" value="UniProtKB-KW"/>
</dbReference>
<evidence type="ECO:0000256" key="7">
    <source>
        <dbReference type="ARBA" id="ARBA00022679"/>
    </source>
</evidence>
<dbReference type="Pfam" id="PF22458">
    <property type="entry name" value="RsmF-B_ferredox"/>
    <property type="match status" value="1"/>
</dbReference>
<protein>
    <recommendedName>
        <fullName evidence="3">16S rRNA (cytosine(967)-C(5))-methyltransferase</fullName>
        <ecNumber evidence="3">2.1.1.176</ecNumber>
    </recommendedName>
    <alternativeName>
        <fullName evidence="10">16S rRNA m5C967 methyltransferase</fullName>
    </alternativeName>
    <alternativeName>
        <fullName evidence="11">rRNA (cytosine-C(5)-)-methyltransferase RsmB</fullName>
    </alternativeName>
</protein>
<feature type="binding site" evidence="13">
    <location>
        <position position="292"/>
    </location>
    <ligand>
        <name>S-adenosyl-L-methionine</name>
        <dbReference type="ChEBI" id="CHEBI:59789"/>
    </ligand>
</feature>
<dbReference type="InterPro" id="IPR054728">
    <property type="entry name" value="RsmB-like_ferredoxin"/>
</dbReference>
<evidence type="ECO:0000259" key="14">
    <source>
        <dbReference type="PROSITE" id="PS51686"/>
    </source>
</evidence>
<evidence type="ECO:0000256" key="2">
    <source>
        <dbReference type="ARBA" id="ARBA00004496"/>
    </source>
</evidence>
<keyword evidence="5" id="KW-0698">rRNA processing</keyword>
<dbReference type="EMBL" id="CP104064">
    <property type="protein sequence ID" value="WAH35496.1"/>
    <property type="molecule type" value="Genomic_DNA"/>
</dbReference>
<feature type="domain" description="SAM-dependent MTase RsmB/NOP-type" evidence="14">
    <location>
        <begin position="177"/>
        <end position="452"/>
    </location>
</feature>
<comment type="subcellular location">
    <subcellularLocation>
        <location evidence="2">Cytoplasm</location>
    </subcellularLocation>
</comment>
<dbReference type="Gene3D" id="3.40.50.150">
    <property type="entry name" value="Vaccinia Virus protein VP39"/>
    <property type="match status" value="1"/>
</dbReference>
<dbReference type="Gene3D" id="1.10.940.10">
    <property type="entry name" value="NusB-like"/>
    <property type="match status" value="1"/>
</dbReference>
<dbReference type="PROSITE" id="PS51686">
    <property type="entry name" value="SAM_MT_RSMB_NOP"/>
    <property type="match status" value="1"/>
</dbReference>
<evidence type="ECO:0000256" key="3">
    <source>
        <dbReference type="ARBA" id="ARBA00012140"/>
    </source>
</evidence>
<comment type="function">
    <text evidence="1">Specifically methylates the cytosine at position 967 (m5C967) of 16S rRNA.</text>
</comment>
<evidence type="ECO:0000256" key="1">
    <source>
        <dbReference type="ARBA" id="ARBA00002724"/>
    </source>
</evidence>
<dbReference type="InterPro" id="IPR001678">
    <property type="entry name" value="MeTrfase_RsmB-F_NOP2_dom"/>
</dbReference>
<dbReference type="PANTHER" id="PTHR22807">
    <property type="entry name" value="NOP2 YEAST -RELATED NOL1/NOP2/FMU SUN DOMAIN-CONTAINING"/>
    <property type="match status" value="1"/>
</dbReference>
<feature type="active site" description="Nucleophile" evidence="13">
    <location>
        <position position="389"/>
    </location>
</feature>
<proteinExistence type="inferred from homology"/>
<dbReference type="GO" id="GO:0008168">
    <property type="term" value="F:methyltransferase activity"/>
    <property type="evidence" value="ECO:0007669"/>
    <property type="project" value="UniProtKB-KW"/>
</dbReference>
<evidence type="ECO:0000256" key="11">
    <source>
        <dbReference type="ARBA" id="ARBA00031088"/>
    </source>
</evidence>
<keyword evidence="16" id="KW-1185">Reference proteome</keyword>
<sequence>MKQTARAVAFQTLSRVYQDGAYTNVALQHALSTSNLAPRDKGLCTELVYGTIRRQITVDALLQSYVKRRLSDLDPEVLTILRMSVYQLAFLARVPAYAVIDEAVELAKRHVRSASGLVNGVLRSFGRDDLSTDEKIDRVIGQKRVDDATRLGIRYGYPTWMVKRFVKAYGFDRASAILQACNEPAPLTIRVNTLKTSVETMTVEMGQSGAIEVGAGRLSPYALTVHSTVDVETFEWYQQGYGTVQDEGAMLIAPLLHPAPGEHILDMCAAPGGKTTHIAELQEDRGYIDAYDVYLQKVKTIQAAARRLGLQSITSRLGDGRDLKIAGKVYDAILVDAPCSGLGVMRRRPDIRHRRTASDITALSKLQVELLGAACRVVRSGGIVVYATCTLLPEENEQVVQTVLNEFAGTMTLEDISADVPALLRDDIQDGLVLTPERFGTDGFYMARLRKK</sequence>
<feature type="binding site" evidence="13">
    <location>
        <position position="336"/>
    </location>
    <ligand>
        <name>S-adenosyl-L-methionine</name>
        <dbReference type="ChEBI" id="CHEBI:59789"/>
    </ligand>
</feature>
<dbReference type="SUPFAM" id="SSF48013">
    <property type="entry name" value="NusB-like"/>
    <property type="match status" value="1"/>
</dbReference>
<comment type="similarity">
    <text evidence="13">Belongs to the class I-like SAM-binding methyltransferase superfamily. RsmB/NOP family.</text>
</comment>
<accession>A0ABY6YZE7</accession>
<dbReference type="InterPro" id="IPR006027">
    <property type="entry name" value="NusB_RsmB_TIM44"/>
</dbReference>
<dbReference type="Pfam" id="PF01189">
    <property type="entry name" value="Methyltr_RsmB-F"/>
    <property type="match status" value="1"/>
</dbReference>
<reference evidence="15" key="1">
    <citation type="submission" date="2022-08" db="EMBL/GenBank/DDBJ databases">
        <title>Alicyclobacillus dauci DSM2870, complete genome.</title>
        <authorList>
            <person name="Wang Q."/>
            <person name="Cai R."/>
            <person name="Wang Z."/>
        </authorList>
    </citation>
    <scope>NUCLEOTIDE SEQUENCE</scope>
    <source>
        <strain evidence="15">DSM 28700</strain>
    </source>
</reference>
<evidence type="ECO:0000256" key="8">
    <source>
        <dbReference type="ARBA" id="ARBA00022691"/>
    </source>
</evidence>
<feature type="binding site" evidence="13">
    <location>
        <position position="319"/>
    </location>
    <ligand>
        <name>S-adenosyl-L-methionine</name>
        <dbReference type="ChEBI" id="CHEBI:59789"/>
    </ligand>
</feature>
<dbReference type="Proteomes" id="UP001164803">
    <property type="component" value="Chromosome"/>
</dbReference>
<evidence type="ECO:0000256" key="5">
    <source>
        <dbReference type="ARBA" id="ARBA00022552"/>
    </source>
</evidence>
<dbReference type="NCBIfam" id="NF011494">
    <property type="entry name" value="PRK14902.1"/>
    <property type="match status" value="1"/>
</dbReference>
<keyword evidence="7 13" id="KW-0808">Transferase</keyword>
<evidence type="ECO:0000313" key="15">
    <source>
        <dbReference type="EMBL" id="WAH35496.1"/>
    </source>
</evidence>
<evidence type="ECO:0000256" key="12">
    <source>
        <dbReference type="ARBA" id="ARBA00047283"/>
    </source>
</evidence>
<gene>
    <name evidence="15" type="primary">rsmB</name>
    <name evidence="15" type="ORF">NZD86_14490</name>
</gene>
<organism evidence="15 16">
    <name type="scientific">Alicyclobacillus dauci</name>
    <dbReference type="NCBI Taxonomy" id="1475485"/>
    <lineage>
        <taxon>Bacteria</taxon>
        <taxon>Bacillati</taxon>
        <taxon>Bacillota</taxon>
        <taxon>Bacilli</taxon>
        <taxon>Bacillales</taxon>
        <taxon>Alicyclobacillaceae</taxon>
        <taxon>Alicyclobacillus</taxon>
    </lineage>
</organism>
<evidence type="ECO:0000256" key="10">
    <source>
        <dbReference type="ARBA" id="ARBA00030399"/>
    </source>
</evidence>
<evidence type="ECO:0000256" key="13">
    <source>
        <dbReference type="PROSITE-ProRule" id="PRU01023"/>
    </source>
</evidence>
<dbReference type="EC" id="2.1.1.176" evidence="3"/>
<dbReference type="InterPro" id="IPR035926">
    <property type="entry name" value="NusB-like_sf"/>
</dbReference>
<dbReference type="PANTHER" id="PTHR22807:SF53">
    <property type="entry name" value="RIBOSOMAL RNA SMALL SUBUNIT METHYLTRANSFERASE B-RELATED"/>
    <property type="match status" value="1"/>
</dbReference>
<evidence type="ECO:0000313" key="16">
    <source>
        <dbReference type="Proteomes" id="UP001164803"/>
    </source>
</evidence>
<evidence type="ECO:0000256" key="9">
    <source>
        <dbReference type="ARBA" id="ARBA00022884"/>
    </source>
</evidence>
<keyword evidence="8 13" id="KW-0949">S-adenosyl-L-methionine</keyword>
<dbReference type="Gene3D" id="3.30.70.1170">
    <property type="entry name" value="Sun protein, domain 3"/>
    <property type="match status" value="1"/>
</dbReference>
<dbReference type="NCBIfam" id="TIGR00563">
    <property type="entry name" value="rsmB"/>
    <property type="match status" value="1"/>
</dbReference>
<evidence type="ECO:0000256" key="4">
    <source>
        <dbReference type="ARBA" id="ARBA00022490"/>
    </source>
</evidence>
<evidence type="ECO:0000256" key="6">
    <source>
        <dbReference type="ARBA" id="ARBA00022603"/>
    </source>
</evidence>